<evidence type="ECO:0000313" key="9">
    <source>
        <dbReference type="Proteomes" id="UP001233172"/>
    </source>
</evidence>
<feature type="transmembrane region" description="Helical" evidence="6">
    <location>
        <begin position="165"/>
        <end position="184"/>
    </location>
</feature>
<evidence type="ECO:0000259" key="7">
    <source>
        <dbReference type="PROSITE" id="PS50922"/>
    </source>
</evidence>
<feature type="transmembrane region" description="Helical" evidence="6">
    <location>
        <begin position="89"/>
        <end position="111"/>
    </location>
</feature>
<keyword evidence="4 5" id="KW-0472">Membrane</keyword>
<feature type="transmembrane region" description="Helical" evidence="6">
    <location>
        <begin position="123"/>
        <end position="145"/>
    </location>
</feature>
<evidence type="ECO:0000313" key="8">
    <source>
        <dbReference type="EMBL" id="KAK0045702.1"/>
    </source>
</evidence>
<dbReference type="InterPro" id="IPR006634">
    <property type="entry name" value="TLC-dom"/>
</dbReference>
<comment type="subcellular location">
    <subcellularLocation>
        <location evidence="1">Membrane</location>
        <topology evidence="1">Multi-pass membrane protein</topology>
    </subcellularLocation>
</comment>
<evidence type="ECO:0000256" key="2">
    <source>
        <dbReference type="ARBA" id="ARBA00022692"/>
    </source>
</evidence>
<dbReference type="AlphaFoldDB" id="A0AAD8B0C0"/>
<dbReference type="EMBL" id="JASAOG010000176">
    <property type="protein sequence ID" value="KAK0045702.1"/>
    <property type="molecule type" value="Genomic_DNA"/>
</dbReference>
<feature type="transmembrane region" description="Helical" evidence="6">
    <location>
        <begin position="219"/>
        <end position="240"/>
    </location>
</feature>
<dbReference type="PANTHER" id="PTHR13439:SF7">
    <property type="entry name" value="PROTEIN CLN8"/>
    <property type="match status" value="1"/>
</dbReference>
<dbReference type="SMART" id="SM00724">
    <property type="entry name" value="TLC"/>
    <property type="match status" value="1"/>
</dbReference>
<keyword evidence="3 6" id="KW-1133">Transmembrane helix</keyword>
<protein>
    <submittedName>
        <fullName evidence="8">Protein CLN8</fullName>
    </submittedName>
</protein>
<name>A0AAD8B0C0_BIOPF</name>
<proteinExistence type="predicted"/>
<dbReference type="GO" id="GO:0055088">
    <property type="term" value="P:lipid homeostasis"/>
    <property type="evidence" value="ECO:0007669"/>
    <property type="project" value="TreeGrafter"/>
</dbReference>
<reference evidence="8" key="2">
    <citation type="submission" date="2023-04" db="EMBL/GenBank/DDBJ databases">
        <authorList>
            <person name="Bu L."/>
            <person name="Lu L."/>
            <person name="Laidemitt M.R."/>
            <person name="Zhang S.M."/>
            <person name="Mutuku M."/>
            <person name="Mkoji G."/>
            <person name="Steinauer M."/>
            <person name="Loker E.S."/>
        </authorList>
    </citation>
    <scope>NUCLEOTIDE SEQUENCE</scope>
    <source>
        <strain evidence="8">KasaAsao</strain>
        <tissue evidence="8">Whole Snail</tissue>
    </source>
</reference>
<evidence type="ECO:0000256" key="4">
    <source>
        <dbReference type="ARBA" id="ARBA00023136"/>
    </source>
</evidence>
<dbReference type="GO" id="GO:0016020">
    <property type="term" value="C:membrane"/>
    <property type="evidence" value="ECO:0007669"/>
    <property type="project" value="UniProtKB-SubCell"/>
</dbReference>
<keyword evidence="2 5" id="KW-0812">Transmembrane</keyword>
<gene>
    <name evidence="8" type="ORF">Bpfe_024825</name>
</gene>
<feature type="domain" description="TLC" evidence="7">
    <location>
        <begin position="123"/>
        <end position="322"/>
    </location>
</feature>
<organism evidence="8 9">
    <name type="scientific">Biomphalaria pfeifferi</name>
    <name type="common">Bloodfluke planorb</name>
    <name type="synonym">Freshwater snail</name>
    <dbReference type="NCBI Taxonomy" id="112525"/>
    <lineage>
        <taxon>Eukaryota</taxon>
        <taxon>Metazoa</taxon>
        <taxon>Spiralia</taxon>
        <taxon>Lophotrochozoa</taxon>
        <taxon>Mollusca</taxon>
        <taxon>Gastropoda</taxon>
        <taxon>Heterobranchia</taxon>
        <taxon>Euthyneura</taxon>
        <taxon>Panpulmonata</taxon>
        <taxon>Hygrophila</taxon>
        <taxon>Lymnaeoidea</taxon>
        <taxon>Planorbidae</taxon>
        <taxon>Biomphalaria</taxon>
    </lineage>
</organism>
<dbReference type="PROSITE" id="PS50922">
    <property type="entry name" value="TLC"/>
    <property type="match status" value="1"/>
</dbReference>
<evidence type="ECO:0000256" key="6">
    <source>
        <dbReference type="SAM" id="Phobius"/>
    </source>
</evidence>
<dbReference type="Proteomes" id="UP001233172">
    <property type="component" value="Unassembled WGS sequence"/>
</dbReference>
<dbReference type="Pfam" id="PF03798">
    <property type="entry name" value="TRAM_LAG1_CLN8"/>
    <property type="match status" value="1"/>
</dbReference>
<dbReference type="InterPro" id="IPR050846">
    <property type="entry name" value="TLCD"/>
</dbReference>
<comment type="caution">
    <text evidence="8">The sequence shown here is derived from an EMBL/GenBank/DDBJ whole genome shotgun (WGS) entry which is preliminary data.</text>
</comment>
<feature type="transmembrane region" description="Helical" evidence="6">
    <location>
        <begin position="293"/>
        <end position="311"/>
    </location>
</feature>
<accession>A0AAD8B0C0</accession>
<feature type="transmembrane region" description="Helical" evidence="6">
    <location>
        <begin position="196"/>
        <end position="213"/>
    </location>
</feature>
<dbReference type="PANTHER" id="PTHR13439">
    <property type="entry name" value="CT120 PROTEIN"/>
    <property type="match status" value="1"/>
</dbReference>
<sequence>MVTSYFWKILSQQVSLKSGALKLKRERAYLRTKMFSTPSDLLPTMNTSRLIDTSSAEVTRVIPEEEILQYLCPSLLKLDYTTWKVKSEVVLAAFTFVSFVFLITLAICNAFPAFRALVFKHKVFMCLAVVRGVYGFFGIIVGVYALFKTTNLDRDVVFGTTATSAFAMCVSVGFFLFEILAVVISDIAFGTFSRMLIMHHSLALTAYSLAIYYEANYSYGSKGMILEMSTPFSCLCYVLLKAGMENSRSWFVNQMVLVHTFHLRSVVECYLWYVTYQNWGNIWHRMPVPLLTLLYSNLVLVTFLMTPYWGYKKTQQLFNPVDWNFQETKNTDKLASKKE</sequence>
<dbReference type="GO" id="GO:0005783">
    <property type="term" value="C:endoplasmic reticulum"/>
    <property type="evidence" value="ECO:0007669"/>
    <property type="project" value="TreeGrafter"/>
</dbReference>
<reference evidence="8" key="1">
    <citation type="journal article" date="2023" name="PLoS Negl. Trop. Dis.">
        <title>A genome sequence for Biomphalaria pfeifferi, the major vector snail for the human-infecting parasite Schistosoma mansoni.</title>
        <authorList>
            <person name="Bu L."/>
            <person name="Lu L."/>
            <person name="Laidemitt M.R."/>
            <person name="Zhang S.M."/>
            <person name="Mutuku M."/>
            <person name="Mkoji G."/>
            <person name="Steinauer M."/>
            <person name="Loker E.S."/>
        </authorList>
    </citation>
    <scope>NUCLEOTIDE SEQUENCE</scope>
    <source>
        <strain evidence="8">KasaAsao</strain>
    </source>
</reference>
<evidence type="ECO:0000256" key="5">
    <source>
        <dbReference type="PROSITE-ProRule" id="PRU00205"/>
    </source>
</evidence>
<evidence type="ECO:0000256" key="3">
    <source>
        <dbReference type="ARBA" id="ARBA00022989"/>
    </source>
</evidence>
<evidence type="ECO:0000256" key="1">
    <source>
        <dbReference type="ARBA" id="ARBA00004141"/>
    </source>
</evidence>
<keyword evidence="9" id="KW-1185">Reference proteome</keyword>